<dbReference type="InterPro" id="IPR008974">
    <property type="entry name" value="TRAF-like"/>
</dbReference>
<dbReference type="InterPro" id="IPR002083">
    <property type="entry name" value="MATH/TRAF_dom"/>
</dbReference>
<keyword evidence="3" id="KW-1185">Reference proteome</keyword>
<dbReference type="PANTHER" id="PTHR46162:SF2">
    <property type="entry name" value="ANKYRIN REPEAT-CONTAINING PROTEIN-RELATED"/>
    <property type="match status" value="1"/>
</dbReference>
<dbReference type="STRING" id="1754192.A0A1Y1WQM4"/>
<feature type="domain" description="MATH" evidence="1">
    <location>
        <begin position="814"/>
        <end position="943"/>
    </location>
</feature>
<dbReference type="PANTHER" id="PTHR46162">
    <property type="entry name" value="TRAF-LIKE FAMILY PROTEIN"/>
    <property type="match status" value="1"/>
</dbReference>
<dbReference type="PROSITE" id="PS50144">
    <property type="entry name" value="MATH"/>
    <property type="match status" value="6"/>
</dbReference>
<feature type="domain" description="MATH" evidence="1">
    <location>
        <begin position="1213"/>
        <end position="1341"/>
    </location>
</feature>
<dbReference type="CDD" id="cd00121">
    <property type="entry name" value="MATH"/>
    <property type="match status" value="2"/>
</dbReference>
<name>A0A1Y1WQM4_9FUNG</name>
<accession>A0A1Y1WQM4</accession>
<sequence>MSRIFFNSLKNSIIDGDNIKLGEGYCEWEINNWYNLPTIAFSPEYEIYGYKWKFKLYKEGDGNEAKDYISLYLFSSDAQYNRNFYIKASYRLYIRNYNKYNCYELNRGRCRSFNYNSSNWGWNKFIKRSGLYSYRPNSGCSIMENCKLVIGAYIRIYKVNKDEYINEIKKLINDDNCEVLNSGYYEYPILNWNNTFNSESPEFNLCGYKWKLKLERNNGPLSIHLDNINLKNNNFVHLYAKYILVLRNSNSYSYYYPNNEIRFFTYESDGYFFIEESDLFKTIGNTNLSIIDNDKTTIGIYIRIYKYGKDQYMEDLKHLMNKDNFYPIRPPENDKEIYFEWNKNYWGPSYLGYDIYSEVFNIENNKWKIHIIKDPSNYIFIELKNENSENDNYYHIKARCILTIRNSNDYSYFYAGDVFKFNNYGNNKTNFGWNKGIDYRRLLIDNNYPFKTVIKNNNATIGAYIYFDDAYEFDFPIFPLSNSLIEQSNNIILKNNYYEWNLNDWKDIIYDKCSPVFERCGHKWQLQVYPNGRNTIDNGYTSLYLNCLDVNNNEYLHINTQFLFFVRNSNDRSYHYIDKETISANYNINNNSWGNDQLIRKYDINKKNKTTNKSLCENNQVIFGVSICSYIYGKEEYLKDIKQLINNENHEPLSEGYYEWQIDNSDEFYTFYCSFSSPEFYIGNCKWEIELNSDRSDYLSANLELLSTDNDDLTHVYAKCILSIRNCNGYSYYYTKKDSTFNYYNKYNPIYSIKQLIKKSELKKKDSNTNKSLIENNKFIIGVYIRTYKYYKDQYIEEIESLIKEDNNNEIINNGYYEWKINDWNKILEENMGQEFIMNNQKWKVQLNTNSTNKEYISVNLENLSIKNDITNHIYAKCSLVIRNYNNYSCFYTNRSSNTNYYNFCKNKCCWNNFIKKEILYMKNKVSKISLVENNKIIIGVFISTINYNEDDIENDINQHVYAKFILTLRNYYDYSNFYTSGESEFNYYNKNDHVYHWSHYIRKKDLYGESGIFKKSLVENNKIIIGVYVRIYKYEKELYIEELKRSFKDNNNQIYKDIYNEWGIINFSKNMGFNAEMITNDKKWKILLYSNKQNSNYLSIDIKNMIAEDNNTSHICSKCIITLYNSNDYSYFYMNDVPIYNYYNKFNDTYSINNYIEKDTLFKNVENIQKSLVEYDKTNIGVYIRTYEYEKEQYIEEIKSLIKDENHNILNEGYYEWKIEDWKKLSNEKFTQNFIIGEHKWNIEMDPIKDDENISICLNSYDAKHEISTHIYAKCLFIIRNYNNYSCFYTKGESEFKYYNKYNYLYNYENCININELIKKDPNSEKFILEDNKTVIGVYIRIYEYNEEQYHEEIKELINDDNHEILKDNYYEWVVENWDYNLNEIIEHEFSLDNYEWKISLNSNKNNDNNGDNKYISALLKSKTIENDAAIHIYNKYLLIFRNCSDYSNFYTDGETKLNYYNQYNNSYYWDKYIKKDILFMNNNKKSLIKNNKFIIGVHIRTYKYEKEQYIEDISHLIKDNDNEVSNKGYYECLIENWNEDLDKGIQKSFDIGENKWKIKLRRINNEND</sequence>
<dbReference type="SUPFAM" id="SSF49599">
    <property type="entry name" value="TRAF domain-like"/>
    <property type="match status" value="7"/>
</dbReference>
<feature type="domain" description="MATH" evidence="1">
    <location>
        <begin position="655"/>
        <end position="785"/>
    </location>
</feature>
<evidence type="ECO:0000313" key="3">
    <source>
        <dbReference type="Proteomes" id="UP000193944"/>
    </source>
</evidence>
<dbReference type="OrthoDB" id="289038at2759"/>
<evidence type="ECO:0000313" key="2">
    <source>
        <dbReference type="EMBL" id="ORX75576.1"/>
    </source>
</evidence>
<feature type="domain" description="MATH" evidence="1">
    <location>
        <begin position="1369"/>
        <end position="1501"/>
    </location>
</feature>
<dbReference type="EMBL" id="MCFG01000349">
    <property type="protein sequence ID" value="ORX75576.1"/>
    <property type="molecule type" value="Genomic_DNA"/>
</dbReference>
<proteinExistence type="predicted"/>
<dbReference type="Pfam" id="PF22486">
    <property type="entry name" value="MATH_2"/>
    <property type="match status" value="3"/>
</dbReference>
<feature type="non-terminal residue" evidence="2">
    <location>
        <position position="1570"/>
    </location>
</feature>
<protein>
    <recommendedName>
        <fullName evidence="1">MATH domain-containing protein</fullName>
    </recommendedName>
</protein>
<dbReference type="Proteomes" id="UP000193944">
    <property type="component" value="Unassembled WGS sequence"/>
</dbReference>
<evidence type="ECO:0000259" key="1">
    <source>
        <dbReference type="PROSITE" id="PS50144"/>
    </source>
</evidence>
<organism evidence="2 3">
    <name type="scientific">Anaeromyces robustus</name>
    <dbReference type="NCBI Taxonomy" id="1754192"/>
    <lineage>
        <taxon>Eukaryota</taxon>
        <taxon>Fungi</taxon>
        <taxon>Fungi incertae sedis</taxon>
        <taxon>Chytridiomycota</taxon>
        <taxon>Chytridiomycota incertae sedis</taxon>
        <taxon>Neocallimastigomycetes</taxon>
        <taxon>Neocallimastigales</taxon>
        <taxon>Neocallimastigaceae</taxon>
        <taxon>Anaeromyces</taxon>
    </lineage>
</organism>
<comment type="caution">
    <text evidence="2">The sequence shown here is derived from an EMBL/GenBank/DDBJ whole genome shotgun (WGS) entry which is preliminary data.</text>
</comment>
<feature type="domain" description="MATH" evidence="1">
    <location>
        <begin position="495"/>
        <end position="627"/>
    </location>
</feature>
<feature type="domain" description="MATH" evidence="1">
    <location>
        <begin position="23"/>
        <end position="154"/>
    </location>
</feature>
<gene>
    <name evidence="2" type="ORF">BCR32DRAFT_271830</name>
</gene>
<dbReference type="Gene3D" id="2.60.210.10">
    <property type="entry name" value="Apoptosis, Tumor Necrosis Factor Receptor Associated Protein 2, Chain A"/>
    <property type="match status" value="10"/>
</dbReference>
<reference evidence="2 3" key="1">
    <citation type="submission" date="2016-08" db="EMBL/GenBank/DDBJ databases">
        <title>A Parts List for Fungal Cellulosomes Revealed by Comparative Genomics.</title>
        <authorList>
            <consortium name="DOE Joint Genome Institute"/>
            <person name="Haitjema C.H."/>
            <person name="Gilmore S.P."/>
            <person name="Henske J.K."/>
            <person name="Solomon K.V."/>
            <person name="De Groot R."/>
            <person name="Kuo A."/>
            <person name="Mondo S.J."/>
            <person name="Salamov A.A."/>
            <person name="Labutti K."/>
            <person name="Zhao Z."/>
            <person name="Chiniquy J."/>
            <person name="Barry K."/>
            <person name="Brewer H.M."/>
            <person name="Purvine S.O."/>
            <person name="Wright A.T."/>
            <person name="Boxma B."/>
            <person name="Van Alen T."/>
            <person name="Hackstein J.H."/>
            <person name="Baker S.E."/>
            <person name="Grigoriev I.V."/>
            <person name="O'Malley M.A."/>
        </authorList>
    </citation>
    <scope>NUCLEOTIDE SEQUENCE [LARGE SCALE GENOMIC DNA]</scope>
    <source>
        <strain evidence="2 3">S4</strain>
    </source>
</reference>
<dbReference type="SMART" id="SM00061">
    <property type="entry name" value="MATH"/>
    <property type="match status" value="5"/>
</dbReference>
<reference evidence="2 3" key="2">
    <citation type="submission" date="2016-08" db="EMBL/GenBank/DDBJ databases">
        <title>Pervasive Adenine N6-methylation of Active Genes in Fungi.</title>
        <authorList>
            <consortium name="DOE Joint Genome Institute"/>
            <person name="Mondo S.J."/>
            <person name="Dannebaum R.O."/>
            <person name="Kuo R.C."/>
            <person name="Labutti K."/>
            <person name="Haridas S."/>
            <person name="Kuo A."/>
            <person name="Salamov A."/>
            <person name="Ahrendt S.R."/>
            <person name="Lipzen A."/>
            <person name="Sullivan W."/>
            <person name="Andreopoulos W.B."/>
            <person name="Clum A."/>
            <person name="Lindquist E."/>
            <person name="Daum C."/>
            <person name="Ramamoorthy G.K."/>
            <person name="Gryganskyi A."/>
            <person name="Culley D."/>
            <person name="Magnuson J.K."/>
            <person name="James T.Y."/>
            <person name="O'Malley M.A."/>
            <person name="Stajich J.E."/>
            <person name="Spatafora J.W."/>
            <person name="Visel A."/>
            <person name="Grigoriev I.V."/>
        </authorList>
    </citation>
    <scope>NUCLEOTIDE SEQUENCE [LARGE SCALE GENOMIC DNA]</scope>
    <source>
        <strain evidence="2 3">S4</strain>
    </source>
</reference>